<dbReference type="GO" id="GO:0005524">
    <property type="term" value="F:ATP binding"/>
    <property type="evidence" value="ECO:0007669"/>
    <property type="project" value="UniProtKB-UniRule"/>
</dbReference>
<dbReference type="InterPro" id="IPR006204">
    <property type="entry name" value="GHMP_kinase_N_dom"/>
</dbReference>
<dbReference type="HAMAP" id="MF_00061">
    <property type="entry name" value="IspE"/>
    <property type="match status" value="1"/>
</dbReference>
<dbReference type="Pfam" id="PF00288">
    <property type="entry name" value="GHMP_kinases_N"/>
    <property type="match status" value="1"/>
</dbReference>
<dbReference type="InterPro" id="IPR004424">
    <property type="entry name" value="IspE"/>
</dbReference>
<keyword evidence="6 9" id="KW-0418">Kinase</keyword>
<keyword evidence="4 9" id="KW-0808">Transferase</keyword>
<feature type="domain" description="GHMP kinase N-terminal" evidence="10">
    <location>
        <begin position="68"/>
        <end position="143"/>
    </location>
</feature>
<dbReference type="PANTHER" id="PTHR43527:SF2">
    <property type="entry name" value="4-DIPHOSPHOCYTIDYL-2-C-METHYL-D-ERYTHRITOL KINASE, CHLOROPLASTIC"/>
    <property type="match status" value="1"/>
</dbReference>
<dbReference type="Gene3D" id="3.30.230.10">
    <property type="match status" value="1"/>
</dbReference>
<sequence length="287" mass="32299">MQLKPMRLFTPAKINTILRILSKRDDGFHEIFTHMVPISFFDVLTLQEHSMKHFSFRCNLRELEGPNNLVWRALKLFEEASGRTVRLIIHLQKRIPTGGGLGGGSGNAAATLLALNRWYDEPLSVKELQKLGEQLGSDVPFFLNPRPTLATGRGNILKTIQNYPLGEILLVTPTFSINTAKAYVMCKPRMHTHSIQPTTLTMLASEIENQFHESLFSSYPELNKICQLLLEFGALAAAVSGSGSTVFGLFDDYQERNFAMIKLQELTDYTSIPCKMLSSHNYFSSQN</sequence>
<feature type="binding site" evidence="9">
    <location>
        <begin position="96"/>
        <end position="106"/>
    </location>
    <ligand>
        <name>ATP</name>
        <dbReference type="ChEBI" id="CHEBI:30616"/>
    </ligand>
</feature>
<proteinExistence type="inferred from homology"/>
<dbReference type="PIRSF" id="PIRSF010376">
    <property type="entry name" value="IspE"/>
    <property type="match status" value="1"/>
</dbReference>
<dbReference type="PANTHER" id="PTHR43527">
    <property type="entry name" value="4-DIPHOSPHOCYTIDYL-2-C-METHYL-D-ERYTHRITOL KINASE, CHLOROPLASTIC"/>
    <property type="match status" value="1"/>
</dbReference>
<organism evidence="12 13">
    <name type="scientific">SAR324 cluster bacterium</name>
    <dbReference type="NCBI Taxonomy" id="2024889"/>
    <lineage>
        <taxon>Bacteria</taxon>
        <taxon>Deltaproteobacteria</taxon>
        <taxon>SAR324 cluster</taxon>
    </lineage>
</organism>
<dbReference type="UniPathway" id="UPA00056">
    <property type="reaction ID" value="UER00094"/>
</dbReference>
<evidence type="ECO:0000256" key="3">
    <source>
        <dbReference type="ARBA" id="ARBA00017473"/>
    </source>
</evidence>
<dbReference type="GO" id="GO:0050515">
    <property type="term" value="F:4-(cytidine 5'-diphospho)-2-C-methyl-D-erythritol kinase activity"/>
    <property type="evidence" value="ECO:0007669"/>
    <property type="project" value="UniProtKB-UniRule"/>
</dbReference>
<feature type="active site" evidence="9">
    <location>
        <position position="13"/>
    </location>
</feature>
<dbReference type="InterPro" id="IPR020568">
    <property type="entry name" value="Ribosomal_Su5_D2-typ_SF"/>
</dbReference>
<gene>
    <name evidence="9 12" type="primary">ispE</name>
    <name evidence="12" type="ORF">CMN54_08630</name>
</gene>
<dbReference type="Pfam" id="PF08544">
    <property type="entry name" value="GHMP_kinases_C"/>
    <property type="match status" value="1"/>
</dbReference>
<evidence type="ECO:0000256" key="4">
    <source>
        <dbReference type="ARBA" id="ARBA00022679"/>
    </source>
</evidence>
<evidence type="ECO:0000313" key="12">
    <source>
        <dbReference type="EMBL" id="MAH63492.1"/>
    </source>
</evidence>
<comment type="caution">
    <text evidence="12">The sequence shown here is derived from an EMBL/GenBank/DDBJ whole genome shotgun (WGS) entry which is preliminary data.</text>
</comment>
<dbReference type="InterPro" id="IPR014721">
    <property type="entry name" value="Ribsml_uS5_D2-typ_fold_subgr"/>
</dbReference>
<comment type="similarity">
    <text evidence="1 9">Belongs to the GHMP kinase family. IspE subfamily.</text>
</comment>
<dbReference type="NCBIfam" id="TIGR00154">
    <property type="entry name" value="ispE"/>
    <property type="match status" value="1"/>
</dbReference>
<dbReference type="AlphaFoldDB" id="A0A2D6YK37"/>
<evidence type="ECO:0000256" key="5">
    <source>
        <dbReference type="ARBA" id="ARBA00022741"/>
    </source>
</evidence>
<evidence type="ECO:0000256" key="7">
    <source>
        <dbReference type="ARBA" id="ARBA00022840"/>
    </source>
</evidence>
<feature type="active site" evidence="9">
    <location>
        <position position="138"/>
    </location>
</feature>
<comment type="pathway">
    <text evidence="9">Isoprenoid biosynthesis; isopentenyl diphosphate biosynthesis via DXP pathway; isopentenyl diphosphate from 1-deoxy-D-xylulose 5-phosphate: step 3/6.</text>
</comment>
<protein>
    <recommendedName>
        <fullName evidence="3 9">4-diphosphocytidyl-2-C-methyl-D-erythritol kinase</fullName>
        <shortName evidence="9">CMK</shortName>
        <ecNumber evidence="2 9">2.7.1.148</ecNumber>
    </recommendedName>
    <alternativeName>
        <fullName evidence="8 9">4-(cytidine-5'-diphospho)-2-C-methyl-D-erythritol kinase</fullName>
    </alternativeName>
</protein>
<evidence type="ECO:0000256" key="6">
    <source>
        <dbReference type="ARBA" id="ARBA00022777"/>
    </source>
</evidence>
<dbReference type="GO" id="GO:0016114">
    <property type="term" value="P:terpenoid biosynthetic process"/>
    <property type="evidence" value="ECO:0007669"/>
    <property type="project" value="UniProtKB-UniRule"/>
</dbReference>
<dbReference type="InterPro" id="IPR036554">
    <property type="entry name" value="GHMP_kinase_C_sf"/>
</dbReference>
<evidence type="ECO:0000256" key="8">
    <source>
        <dbReference type="ARBA" id="ARBA00032554"/>
    </source>
</evidence>
<keyword evidence="5 9" id="KW-0547">Nucleotide-binding</keyword>
<dbReference type="EMBL" id="NZEX01000096">
    <property type="protein sequence ID" value="MAH63492.1"/>
    <property type="molecule type" value="Genomic_DNA"/>
</dbReference>
<comment type="catalytic activity">
    <reaction evidence="9">
        <text>4-CDP-2-C-methyl-D-erythritol + ATP = 4-CDP-2-C-methyl-D-erythritol 2-phosphate + ADP + H(+)</text>
        <dbReference type="Rhea" id="RHEA:18437"/>
        <dbReference type="ChEBI" id="CHEBI:15378"/>
        <dbReference type="ChEBI" id="CHEBI:30616"/>
        <dbReference type="ChEBI" id="CHEBI:57823"/>
        <dbReference type="ChEBI" id="CHEBI:57919"/>
        <dbReference type="ChEBI" id="CHEBI:456216"/>
        <dbReference type="EC" id="2.7.1.148"/>
    </reaction>
</comment>
<evidence type="ECO:0000256" key="9">
    <source>
        <dbReference type="HAMAP-Rule" id="MF_00061"/>
    </source>
</evidence>
<feature type="domain" description="GHMP kinase C-terminal" evidence="11">
    <location>
        <begin position="206"/>
        <end position="257"/>
    </location>
</feature>
<dbReference type="SUPFAM" id="SSF54211">
    <property type="entry name" value="Ribosomal protein S5 domain 2-like"/>
    <property type="match status" value="1"/>
</dbReference>
<evidence type="ECO:0000259" key="10">
    <source>
        <dbReference type="Pfam" id="PF00288"/>
    </source>
</evidence>
<evidence type="ECO:0000259" key="11">
    <source>
        <dbReference type="Pfam" id="PF08544"/>
    </source>
</evidence>
<dbReference type="EC" id="2.7.1.148" evidence="2 9"/>
<comment type="function">
    <text evidence="9">Catalyzes the phosphorylation of the position 2 hydroxy group of 4-diphosphocytidyl-2C-methyl-D-erythritol.</text>
</comment>
<dbReference type="SUPFAM" id="SSF55060">
    <property type="entry name" value="GHMP Kinase, C-terminal domain"/>
    <property type="match status" value="1"/>
</dbReference>
<keyword evidence="7 9" id="KW-0067">ATP-binding</keyword>
<dbReference type="Proteomes" id="UP000226525">
    <property type="component" value="Unassembled WGS sequence"/>
</dbReference>
<reference evidence="13" key="1">
    <citation type="submission" date="2017-09" db="EMBL/GenBank/DDBJ databases">
        <title>The Reconstruction of 2,631 Draft Metagenome-Assembled Genomes from the Global Oceans.</title>
        <authorList>
            <person name="Tully B.J."/>
            <person name="Graham E.D."/>
            <person name="Heidelberg J.F."/>
        </authorList>
    </citation>
    <scope>NUCLEOTIDE SEQUENCE [LARGE SCALE GENOMIC DNA]</scope>
</reference>
<dbReference type="InterPro" id="IPR013750">
    <property type="entry name" value="GHMP_kinase_C_dom"/>
</dbReference>
<keyword evidence="9" id="KW-0414">Isoprene biosynthesis</keyword>
<dbReference type="GO" id="GO:0019288">
    <property type="term" value="P:isopentenyl diphosphate biosynthetic process, methylerythritol 4-phosphate pathway"/>
    <property type="evidence" value="ECO:0007669"/>
    <property type="project" value="UniProtKB-UniRule"/>
</dbReference>
<name>A0A2D6YK37_9DELT</name>
<evidence type="ECO:0000256" key="2">
    <source>
        <dbReference type="ARBA" id="ARBA00012052"/>
    </source>
</evidence>
<evidence type="ECO:0000256" key="1">
    <source>
        <dbReference type="ARBA" id="ARBA00009684"/>
    </source>
</evidence>
<dbReference type="Gene3D" id="3.30.70.890">
    <property type="entry name" value="GHMP kinase, C-terminal domain"/>
    <property type="match status" value="1"/>
</dbReference>
<accession>A0A2D6YK37</accession>
<evidence type="ECO:0000313" key="13">
    <source>
        <dbReference type="Proteomes" id="UP000226525"/>
    </source>
</evidence>